<proteinExistence type="predicted"/>
<dbReference type="SUPFAM" id="SSF56112">
    <property type="entry name" value="Protein kinase-like (PK-like)"/>
    <property type="match status" value="2"/>
</dbReference>
<evidence type="ECO:0000259" key="1">
    <source>
        <dbReference type="SMART" id="SM00587"/>
    </source>
</evidence>
<evidence type="ECO:0000313" key="2">
    <source>
        <dbReference type="EnsemblMetazoa" id="ACHR006261-PA"/>
    </source>
</evidence>
<dbReference type="SMART" id="SM00587">
    <property type="entry name" value="CHK"/>
    <property type="match status" value="2"/>
</dbReference>
<organism evidence="2 3">
    <name type="scientific">Anopheles christyi</name>
    <dbReference type="NCBI Taxonomy" id="43041"/>
    <lineage>
        <taxon>Eukaryota</taxon>
        <taxon>Metazoa</taxon>
        <taxon>Ecdysozoa</taxon>
        <taxon>Arthropoda</taxon>
        <taxon>Hexapoda</taxon>
        <taxon>Insecta</taxon>
        <taxon>Pterygota</taxon>
        <taxon>Neoptera</taxon>
        <taxon>Endopterygota</taxon>
        <taxon>Diptera</taxon>
        <taxon>Nematocera</taxon>
        <taxon>Culicoidea</taxon>
        <taxon>Culicidae</taxon>
        <taxon>Anophelinae</taxon>
        <taxon>Anopheles</taxon>
    </lineage>
</organism>
<dbReference type="PANTHER" id="PTHR11012">
    <property type="entry name" value="PROTEIN KINASE-LIKE DOMAIN-CONTAINING"/>
    <property type="match status" value="1"/>
</dbReference>
<dbReference type="InterPro" id="IPR015897">
    <property type="entry name" value="CHK_kinase-like"/>
</dbReference>
<feature type="domain" description="CHK kinase-like" evidence="1">
    <location>
        <begin position="412"/>
        <end position="610"/>
    </location>
</feature>
<sequence>MESVVIMEDLRLQSFRMWDKANPVDFEHARLLMVTLGRLHALSFAMKDQQPEEFAQCREFTDPMTKMLALDPKNTFQKMSASMCRRAMETLEKDDTFRRGKLELLQDRCVQEIETCVDANAAEPYAIIGHGDCWSNNVMFQYEEDIPSKIKLIDWQLSRYGSPVLDLVYFIFNCTDEEMRAHGYQRLLSIYYHSLSEHLHNLGGDVERQYPRSAFRDQLKKFGRYGLLIAMLIMPMICTPNDELPDTNAAMEGLVKENPGGDDEVHFAYGTTEKAAIRMSSTVNVPAYVRERLQIVAEQEGFIADQLSIQYEPGSKSGDGYIGLIVRARFISPAQQVLTVICKYPPEDRQQRERFNAMLLFERETFIYQQILPAFEELQLQYGIDQQEDSYFGNYPKCYHAYCNSARGEAVLILEDLMAPERPPMKLLDQYVPVDYDHVHVLMKVLGKLNACSFALKRHRPEMFEKLRQLNDVLSIVLDTEQTRPLTPRNCQLAASAFDEEKQPEYQRGMLNLSPSMWPRTGAHIGGARAEPYAALNHGDCWTNNVMFGYDNHGRVKDVCLFDWQMARYGSPVLDYTLFIFLCGELHLRRCKFESLVTTFYDSFSATVQRMGCNAENDLPREELERQLNRFGRLALVMGTYALPNFAQLPAEVCENPVLYHADKRLQHYYTLMRELVKDTEKFDEIM</sequence>
<dbReference type="PANTHER" id="PTHR11012:SF54">
    <property type="entry name" value="CHK KINASE-LIKE DOMAIN-CONTAINING PROTEIN"/>
    <property type="match status" value="1"/>
</dbReference>
<dbReference type="Proteomes" id="UP000075881">
    <property type="component" value="Unassembled WGS sequence"/>
</dbReference>
<reference evidence="3" key="1">
    <citation type="submission" date="2013-03" db="EMBL/GenBank/DDBJ databases">
        <title>The Genome Sequence of Anopheles christyi ACHKN1017.</title>
        <authorList>
            <consortium name="The Broad Institute Genomics Platform"/>
            <person name="Neafsey D.E."/>
            <person name="Besansky N."/>
            <person name="Walker B."/>
            <person name="Young S.K."/>
            <person name="Zeng Q."/>
            <person name="Gargeya S."/>
            <person name="Fitzgerald M."/>
            <person name="Haas B."/>
            <person name="Abouelleil A."/>
            <person name="Allen A.W."/>
            <person name="Alvarado L."/>
            <person name="Arachchi H.M."/>
            <person name="Berlin A.M."/>
            <person name="Chapman S.B."/>
            <person name="Gainer-Dewar J."/>
            <person name="Goldberg J."/>
            <person name="Griggs A."/>
            <person name="Gujja S."/>
            <person name="Hansen M."/>
            <person name="Howarth C."/>
            <person name="Imamovic A."/>
            <person name="Ireland A."/>
            <person name="Larimer J."/>
            <person name="McCowan C."/>
            <person name="Murphy C."/>
            <person name="Pearson M."/>
            <person name="Poon T.W."/>
            <person name="Priest M."/>
            <person name="Roberts A."/>
            <person name="Saif S."/>
            <person name="Shea T."/>
            <person name="Sisk P."/>
            <person name="Sykes S."/>
            <person name="Wortman J."/>
            <person name="Nusbaum C."/>
            <person name="Birren B."/>
        </authorList>
    </citation>
    <scope>NUCLEOTIDE SEQUENCE [LARGE SCALE GENOMIC DNA]</scope>
    <source>
        <strain evidence="3">ACHKN1017</strain>
    </source>
</reference>
<dbReference type="Gene3D" id="3.90.1200.10">
    <property type="match status" value="2"/>
</dbReference>
<feature type="domain" description="CHK kinase-like" evidence="1">
    <location>
        <begin position="5"/>
        <end position="201"/>
    </location>
</feature>
<dbReference type="InterPro" id="IPR011009">
    <property type="entry name" value="Kinase-like_dom_sf"/>
</dbReference>
<dbReference type="Pfam" id="PF02958">
    <property type="entry name" value="EcKL"/>
    <property type="match status" value="2"/>
</dbReference>
<protein>
    <recommendedName>
        <fullName evidence="1">CHK kinase-like domain-containing protein</fullName>
    </recommendedName>
</protein>
<dbReference type="VEuPathDB" id="VectorBase:ACHR006261"/>
<dbReference type="AlphaFoldDB" id="A0A182K676"/>
<reference evidence="2" key="2">
    <citation type="submission" date="2020-05" db="UniProtKB">
        <authorList>
            <consortium name="EnsemblMetazoa"/>
        </authorList>
    </citation>
    <scope>IDENTIFICATION</scope>
    <source>
        <strain evidence="2">ACHKN1017</strain>
    </source>
</reference>
<evidence type="ECO:0000313" key="3">
    <source>
        <dbReference type="Proteomes" id="UP000075881"/>
    </source>
</evidence>
<name>A0A182K676_9DIPT</name>
<keyword evidence="3" id="KW-1185">Reference proteome</keyword>
<accession>A0A182K676</accession>
<dbReference type="EnsemblMetazoa" id="ACHR006261-RA">
    <property type="protein sequence ID" value="ACHR006261-PA"/>
    <property type="gene ID" value="ACHR006261"/>
</dbReference>
<dbReference type="InterPro" id="IPR004119">
    <property type="entry name" value="EcKL"/>
</dbReference>